<dbReference type="GO" id="GO:0005762">
    <property type="term" value="C:mitochondrial large ribosomal subunit"/>
    <property type="evidence" value="ECO:0007669"/>
    <property type="project" value="TreeGrafter"/>
</dbReference>
<reference evidence="6 7" key="1">
    <citation type="journal article" date="2017" name="Gigascience">
        <title>Genome sequence of the small brown planthopper, Laodelphax striatellus.</title>
        <authorList>
            <person name="Zhu J."/>
            <person name="Jiang F."/>
            <person name="Wang X."/>
            <person name="Yang P."/>
            <person name="Bao Y."/>
            <person name="Zhao W."/>
            <person name="Wang W."/>
            <person name="Lu H."/>
            <person name="Wang Q."/>
            <person name="Cui N."/>
            <person name="Li J."/>
            <person name="Chen X."/>
            <person name="Luo L."/>
            <person name="Yu J."/>
            <person name="Kang L."/>
            <person name="Cui F."/>
        </authorList>
    </citation>
    <scope>NUCLEOTIDE SEQUENCE [LARGE SCALE GENOMIC DNA]</scope>
    <source>
        <strain evidence="6">Lst14</strain>
    </source>
</reference>
<dbReference type="EMBL" id="QKKF02010248">
    <property type="protein sequence ID" value="RZF44903.1"/>
    <property type="molecule type" value="Genomic_DNA"/>
</dbReference>
<keyword evidence="2" id="KW-0689">Ribosomal protein</keyword>
<proteinExistence type="inferred from homology"/>
<evidence type="ECO:0000313" key="6">
    <source>
        <dbReference type="EMBL" id="RZF44903.1"/>
    </source>
</evidence>
<dbReference type="SMR" id="A0A482XGI1"/>
<evidence type="ECO:0000256" key="2">
    <source>
        <dbReference type="ARBA" id="ARBA00022980"/>
    </source>
</evidence>
<name>A0A482XGI1_LAOST</name>
<keyword evidence="3" id="KW-0687">Ribonucleoprotein</keyword>
<protein>
    <recommendedName>
        <fullName evidence="4">Large ribosomal subunit protein bL34m</fullName>
    </recommendedName>
    <alternativeName>
        <fullName evidence="5">39S ribosomal protein L34, mitochondrial</fullName>
    </alternativeName>
</protein>
<dbReference type="InterPro" id="IPR000271">
    <property type="entry name" value="Ribosomal_bL34"/>
</dbReference>
<dbReference type="PANTHER" id="PTHR14503:SF4">
    <property type="entry name" value="LARGE RIBOSOMAL SUBUNIT PROTEIN BL34M"/>
    <property type="match status" value="1"/>
</dbReference>
<dbReference type="Gene3D" id="1.10.287.3980">
    <property type="match status" value="1"/>
</dbReference>
<sequence>MFGILTSLQRISSSFSQVRSIVTTSRGTSFRSILAPNNSSMLSALPGGMTDPWSMGSVRTSIVNTFPYPRETKRVRVHGFKKRMSTPGGRKVLMRRILKGRFILSH</sequence>
<organism evidence="6 7">
    <name type="scientific">Laodelphax striatellus</name>
    <name type="common">Small brown planthopper</name>
    <name type="synonym">Delphax striatella</name>
    <dbReference type="NCBI Taxonomy" id="195883"/>
    <lineage>
        <taxon>Eukaryota</taxon>
        <taxon>Metazoa</taxon>
        <taxon>Ecdysozoa</taxon>
        <taxon>Arthropoda</taxon>
        <taxon>Hexapoda</taxon>
        <taxon>Insecta</taxon>
        <taxon>Pterygota</taxon>
        <taxon>Neoptera</taxon>
        <taxon>Paraneoptera</taxon>
        <taxon>Hemiptera</taxon>
        <taxon>Auchenorrhyncha</taxon>
        <taxon>Fulgoroidea</taxon>
        <taxon>Delphacidae</taxon>
        <taxon>Criomorphinae</taxon>
        <taxon>Laodelphax</taxon>
    </lineage>
</organism>
<evidence type="ECO:0000256" key="5">
    <source>
        <dbReference type="ARBA" id="ARBA00035434"/>
    </source>
</evidence>
<dbReference type="FunFam" id="1.10.287.3980:FF:000001">
    <property type="entry name" value="Mitochondrial ribosomal protein L34"/>
    <property type="match status" value="1"/>
</dbReference>
<comment type="similarity">
    <text evidence="1">Belongs to the bacterial ribosomal protein bL34 family.</text>
</comment>
<dbReference type="PANTHER" id="PTHR14503">
    <property type="entry name" value="MITOCHONDRIAL RIBOSOMAL PROTEIN 34 FAMILY MEMBER"/>
    <property type="match status" value="1"/>
</dbReference>
<evidence type="ECO:0000256" key="1">
    <source>
        <dbReference type="ARBA" id="ARBA00010111"/>
    </source>
</evidence>
<gene>
    <name evidence="6" type="ORF">LSTR_LSTR015569</name>
</gene>
<dbReference type="InParanoid" id="A0A482XGI1"/>
<dbReference type="OrthoDB" id="431691at2759"/>
<evidence type="ECO:0000256" key="4">
    <source>
        <dbReference type="ARBA" id="ARBA00035274"/>
    </source>
</evidence>
<evidence type="ECO:0000256" key="3">
    <source>
        <dbReference type="ARBA" id="ARBA00023274"/>
    </source>
</evidence>
<dbReference type="Proteomes" id="UP000291343">
    <property type="component" value="Unassembled WGS sequence"/>
</dbReference>
<dbReference type="GO" id="GO:0003735">
    <property type="term" value="F:structural constituent of ribosome"/>
    <property type="evidence" value="ECO:0007669"/>
    <property type="project" value="InterPro"/>
</dbReference>
<accession>A0A482XGI1</accession>
<evidence type="ECO:0000313" key="7">
    <source>
        <dbReference type="Proteomes" id="UP000291343"/>
    </source>
</evidence>
<dbReference type="GO" id="GO:0006412">
    <property type="term" value="P:translation"/>
    <property type="evidence" value="ECO:0007669"/>
    <property type="project" value="InterPro"/>
</dbReference>
<dbReference type="AlphaFoldDB" id="A0A482XGI1"/>
<comment type="caution">
    <text evidence="6">The sequence shown here is derived from an EMBL/GenBank/DDBJ whole genome shotgun (WGS) entry which is preliminary data.</text>
</comment>
<dbReference type="NCBIfam" id="TIGR01030">
    <property type="entry name" value="rpmH_bact"/>
    <property type="match status" value="1"/>
</dbReference>
<dbReference type="Pfam" id="PF00468">
    <property type="entry name" value="Ribosomal_L34"/>
    <property type="match status" value="1"/>
</dbReference>
<keyword evidence="7" id="KW-1185">Reference proteome</keyword>